<sequence length="131" mass="15359">MSVWPQKQFLFLLTADYESVWNGSLFGEFSRCQRTYWPCGEKRRYEFRASSMQSGEGRRHQGFPLFSWLKAQRTHHPLSHPSAMRNCRHWNSTPSCLSYSFYAVVILPREDKSLICYSSLLLRVSAMLLAL</sequence>
<dbReference type="AlphaFoldDB" id="A0A088S193"/>
<gene>
    <name evidence="1" type="ORF">LPMP_030020</name>
</gene>
<dbReference type="eggNOG" id="ENOG502S8GW">
    <property type="taxonomic scope" value="Eukaryota"/>
</dbReference>
<reference evidence="1 2" key="1">
    <citation type="journal article" date="2015" name="Sci. Rep.">
        <title>The genome of Leishmania panamensis: insights into genomics of the L. (Viannia) subgenus.</title>
        <authorList>
            <person name="Llanes A."/>
            <person name="Restrepo C.M."/>
            <person name="Vecchio G.D."/>
            <person name="Anguizola F.J."/>
            <person name="Lleonart R."/>
        </authorList>
    </citation>
    <scope>NUCLEOTIDE SEQUENCE [LARGE SCALE GENOMIC DNA]</scope>
    <source>
        <strain evidence="1 2">MHOM/PA/94/PSC-1</strain>
    </source>
</reference>
<dbReference type="GeneID" id="22571868"/>
<organism evidence="1 2">
    <name type="scientific">Leishmania panamensis</name>
    <dbReference type="NCBI Taxonomy" id="5679"/>
    <lineage>
        <taxon>Eukaryota</taxon>
        <taxon>Discoba</taxon>
        <taxon>Euglenozoa</taxon>
        <taxon>Kinetoplastea</taxon>
        <taxon>Metakinetoplastina</taxon>
        <taxon>Trypanosomatida</taxon>
        <taxon>Trypanosomatidae</taxon>
        <taxon>Leishmaniinae</taxon>
        <taxon>Leishmania</taxon>
        <taxon>Leishmania guyanensis species complex</taxon>
    </lineage>
</organism>
<evidence type="ECO:0000313" key="2">
    <source>
        <dbReference type="Proteomes" id="UP000063063"/>
    </source>
</evidence>
<dbReference type="RefSeq" id="XP_010700944.1">
    <property type="nucleotide sequence ID" value="XM_010702642.1"/>
</dbReference>
<dbReference type="VEuPathDB" id="TriTrypDB:LPAL13_030005100"/>
<dbReference type="EMBL" id="CP009372">
    <property type="protein sequence ID" value="AIN95236.2"/>
    <property type="molecule type" value="Genomic_DNA"/>
</dbReference>
<protein>
    <submittedName>
        <fullName evidence="1">Uncharacterized protein</fullName>
    </submittedName>
</protein>
<dbReference type="VEuPathDB" id="TriTrypDB:LPMP_030020"/>
<evidence type="ECO:0000313" key="1">
    <source>
        <dbReference type="EMBL" id="AIN95236.2"/>
    </source>
</evidence>
<accession>A0A088S193</accession>
<dbReference type="OrthoDB" id="261351at2759"/>
<dbReference type="Proteomes" id="UP000063063">
    <property type="component" value="Chromosome 3"/>
</dbReference>
<dbReference type="KEGG" id="lpan:LPMP_030020"/>
<keyword evidence="2" id="KW-1185">Reference proteome</keyword>
<proteinExistence type="predicted"/>
<name>A0A088S193_LEIPA</name>